<dbReference type="KEGG" id="cmb:CSW64_15515"/>
<organism evidence="2 3">
    <name type="scientific">Caulobacter mirabilis</name>
    <dbReference type="NCBI Taxonomy" id="69666"/>
    <lineage>
        <taxon>Bacteria</taxon>
        <taxon>Pseudomonadati</taxon>
        <taxon>Pseudomonadota</taxon>
        <taxon>Alphaproteobacteria</taxon>
        <taxon>Caulobacterales</taxon>
        <taxon>Caulobacteraceae</taxon>
        <taxon>Caulobacter</taxon>
    </lineage>
</organism>
<keyword evidence="1" id="KW-0472">Membrane</keyword>
<evidence type="ECO:0000313" key="3">
    <source>
        <dbReference type="Proteomes" id="UP000228945"/>
    </source>
</evidence>
<dbReference type="AlphaFoldDB" id="A0A2D2B0B5"/>
<gene>
    <name evidence="2" type="ORF">CSW64_15515</name>
</gene>
<dbReference type="Proteomes" id="UP000228945">
    <property type="component" value="Chromosome"/>
</dbReference>
<evidence type="ECO:0000313" key="2">
    <source>
        <dbReference type="EMBL" id="ATQ43700.1"/>
    </source>
</evidence>
<dbReference type="InterPro" id="IPR005625">
    <property type="entry name" value="PepSY-ass_TM"/>
</dbReference>
<keyword evidence="1" id="KW-1133">Transmembrane helix</keyword>
<dbReference type="RefSeq" id="WP_099622949.1">
    <property type="nucleotide sequence ID" value="NZ_CP024201.1"/>
</dbReference>
<evidence type="ECO:0000256" key="1">
    <source>
        <dbReference type="SAM" id="Phobius"/>
    </source>
</evidence>
<feature type="transmembrane region" description="Helical" evidence="1">
    <location>
        <begin position="197"/>
        <end position="217"/>
    </location>
</feature>
<protein>
    <submittedName>
        <fullName evidence="2">Peptidase</fullName>
    </submittedName>
</protein>
<keyword evidence="3" id="KW-1185">Reference proteome</keyword>
<keyword evidence="1" id="KW-0812">Transmembrane</keyword>
<name>A0A2D2B0B5_9CAUL</name>
<reference evidence="2 3" key="1">
    <citation type="submission" date="2017-10" db="EMBL/GenBank/DDBJ databases">
        <title>Genome sequence of Caulobacter mirabilis FWC38.</title>
        <authorList>
            <person name="Fiebig A."/>
            <person name="Crosson S."/>
        </authorList>
    </citation>
    <scope>NUCLEOTIDE SEQUENCE [LARGE SCALE GENOMIC DNA]</scope>
    <source>
        <strain evidence="2 3">FWC 38</strain>
    </source>
</reference>
<proteinExistence type="predicted"/>
<dbReference type="EMBL" id="CP024201">
    <property type="protein sequence ID" value="ATQ43700.1"/>
    <property type="molecule type" value="Genomic_DNA"/>
</dbReference>
<dbReference type="OrthoDB" id="9806195at2"/>
<dbReference type="Pfam" id="PF03929">
    <property type="entry name" value="PepSY_TM"/>
    <property type="match status" value="1"/>
</dbReference>
<accession>A0A2D2B0B5</accession>
<sequence>MFLIRTLHKWFGLILGLQFLLWSISGAMMALIPHSKIESEHTIREPAVMVAPEQALPLAAAERAFGAPVTGLKLRPLGEGFVYEAATPAGTKLIDAVSGAPVIIDAARASALAAAAYSGDARIVSVRKVAEASVETRRVPLPVWRVEFDDREHTTVMVSATTGKEEARRNDSWRLWDIFWMIHIMDYTDRDNFNHPLIITVATGVTWLALSGLILLFRAFRRSDVSWVLDPIERMRDARKSRAG</sequence>